<proteinExistence type="predicted"/>
<organism evidence="1 2">
    <name type="scientific">Petralouisia muris</name>
    <dbReference type="NCBI Taxonomy" id="3032872"/>
    <lineage>
        <taxon>Bacteria</taxon>
        <taxon>Bacillati</taxon>
        <taxon>Bacillota</taxon>
        <taxon>Clostridia</taxon>
        <taxon>Lachnospirales</taxon>
        <taxon>Lachnospiraceae</taxon>
        <taxon>Petralouisia</taxon>
    </lineage>
</organism>
<comment type="caution">
    <text evidence="1">The sequence shown here is derived from an EMBL/GenBank/DDBJ whole genome shotgun (WGS) entry which is preliminary data.</text>
</comment>
<evidence type="ECO:0000313" key="2">
    <source>
        <dbReference type="Proteomes" id="UP000304953"/>
    </source>
</evidence>
<reference evidence="1" key="1">
    <citation type="submission" date="2019-04" db="EMBL/GenBank/DDBJ databases">
        <title>Microbes associate with the intestines of laboratory mice.</title>
        <authorList>
            <person name="Navarre W."/>
            <person name="Wong E."/>
            <person name="Huang K."/>
            <person name="Tropini C."/>
            <person name="Ng K."/>
            <person name="Yu B."/>
        </authorList>
    </citation>
    <scope>NUCLEOTIDE SEQUENCE</scope>
    <source>
        <strain evidence="1">NM01_1-7b</strain>
    </source>
</reference>
<name>A0AC61RYU4_9FIRM</name>
<evidence type="ECO:0000313" key="1">
    <source>
        <dbReference type="EMBL" id="TGY97274.1"/>
    </source>
</evidence>
<sequence length="142" mass="16480">MNDTQRQQIERLRAEGLSYGKISEALGLSINTIKTYCRRHGLGGLVETPALMDAAEHFCLCCGIPVVQSSGRKEKRFCSDRCRNKWWNQNLDKVNRKANYEYVCPCCQKSFTAYGNKNRKYCSHECYIRDRFGGNYERDTNE</sequence>
<dbReference type="Proteomes" id="UP000304953">
    <property type="component" value="Unassembled WGS sequence"/>
</dbReference>
<dbReference type="EMBL" id="SRYA01000008">
    <property type="protein sequence ID" value="TGY97274.1"/>
    <property type="molecule type" value="Genomic_DNA"/>
</dbReference>
<accession>A0AC61RYU4</accession>
<protein>
    <submittedName>
        <fullName evidence="1">RNA polymerase subunit sigma-70</fullName>
    </submittedName>
</protein>
<keyword evidence="2" id="KW-1185">Reference proteome</keyword>
<gene>
    <name evidence="1" type="ORF">E5329_05030</name>
</gene>